<comment type="caution">
    <text evidence="2">The sequence shown here is derived from an EMBL/GenBank/DDBJ whole genome shotgun (WGS) entry which is preliminary data.</text>
</comment>
<accession>A0ABW1VB81</accession>
<evidence type="ECO:0008006" key="4">
    <source>
        <dbReference type="Google" id="ProtNLM"/>
    </source>
</evidence>
<reference evidence="3" key="1">
    <citation type="journal article" date="2019" name="Int. J. Syst. Evol. Microbiol.">
        <title>The Global Catalogue of Microorganisms (GCM) 10K type strain sequencing project: providing services to taxonomists for standard genome sequencing and annotation.</title>
        <authorList>
            <consortium name="The Broad Institute Genomics Platform"/>
            <consortium name="The Broad Institute Genome Sequencing Center for Infectious Disease"/>
            <person name="Wu L."/>
            <person name="Ma J."/>
        </authorList>
    </citation>
    <scope>NUCLEOTIDE SEQUENCE [LARGE SCALE GENOMIC DNA]</scope>
    <source>
        <strain evidence="3">PCU 280</strain>
    </source>
</reference>
<feature type="transmembrane region" description="Helical" evidence="1">
    <location>
        <begin position="12"/>
        <end position="32"/>
    </location>
</feature>
<feature type="transmembrane region" description="Helical" evidence="1">
    <location>
        <begin position="223"/>
        <end position="246"/>
    </location>
</feature>
<proteinExistence type="predicted"/>
<feature type="transmembrane region" description="Helical" evidence="1">
    <location>
        <begin position="44"/>
        <end position="67"/>
    </location>
</feature>
<feature type="transmembrane region" description="Helical" evidence="1">
    <location>
        <begin position="134"/>
        <end position="156"/>
    </location>
</feature>
<keyword evidence="3" id="KW-1185">Reference proteome</keyword>
<dbReference type="Proteomes" id="UP001596233">
    <property type="component" value="Unassembled WGS sequence"/>
</dbReference>
<feature type="transmembrane region" description="Helical" evidence="1">
    <location>
        <begin position="168"/>
        <end position="192"/>
    </location>
</feature>
<protein>
    <recommendedName>
        <fullName evidence="4">ABC transporter permease</fullName>
    </recommendedName>
</protein>
<name>A0ABW1VB81_9BACL</name>
<evidence type="ECO:0000256" key="1">
    <source>
        <dbReference type="SAM" id="Phobius"/>
    </source>
</evidence>
<keyword evidence="1" id="KW-0812">Transmembrane</keyword>
<keyword evidence="1" id="KW-1133">Transmembrane helix</keyword>
<evidence type="ECO:0000313" key="2">
    <source>
        <dbReference type="EMBL" id="MFC6335027.1"/>
    </source>
</evidence>
<organism evidence="2 3">
    <name type="scientific">Paenibacillus septentrionalis</name>
    <dbReference type="NCBI Taxonomy" id="429342"/>
    <lineage>
        <taxon>Bacteria</taxon>
        <taxon>Bacillati</taxon>
        <taxon>Bacillota</taxon>
        <taxon>Bacilli</taxon>
        <taxon>Bacillales</taxon>
        <taxon>Paenibacillaceae</taxon>
        <taxon>Paenibacillus</taxon>
    </lineage>
</organism>
<evidence type="ECO:0000313" key="3">
    <source>
        <dbReference type="Proteomes" id="UP001596233"/>
    </source>
</evidence>
<sequence>MLKLLKYNWKMNSLSAYIVFASAALLYGLLLVGNYQWDWMDELAFAFGAAIAMLSGFIFIIMTSISFNHQIKSYHRRLLPIKPIEEIVATLLLGIIYMLLVGIMALVYFLLLDAQFSYDEINKAMELIFQPGPIFNMTIFIIWDTLMLLTLIMLAIAATYCFRGKYRAWIGVLVFIGFSIVMDVITTFLVGATQYQHYGFLNFDFTNEGLAISDGLQFNWRRLWSLSMLVDGLEFTLKIVLINYLMKKRIQV</sequence>
<gene>
    <name evidence="2" type="ORF">ACFP56_20545</name>
</gene>
<keyword evidence="1" id="KW-0472">Membrane</keyword>
<dbReference type="EMBL" id="JBHSTE010000009">
    <property type="protein sequence ID" value="MFC6335027.1"/>
    <property type="molecule type" value="Genomic_DNA"/>
</dbReference>
<dbReference type="RefSeq" id="WP_379238164.1">
    <property type="nucleotide sequence ID" value="NZ_JBHSTE010000009.1"/>
</dbReference>
<feature type="transmembrane region" description="Helical" evidence="1">
    <location>
        <begin position="87"/>
        <end position="111"/>
    </location>
</feature>